<sequence length="151" mass="17430">MVRYTATALAFQCTIQLIKAQIHGFIAAYHAMFNCGVAWEDTAMRNIIWPYPPAASAKPDGEIVRSTEWEWVPVCLDFGFARPFELPWEKASQLGCAFNLLWRDYPVGYGLDYTTVRELVEQTIMRDRDMMDMLDMTGDKDLEPYIQHLLP</sequence>
<dbReference type="InParanoid" id="A0A165DTY7"/>
<protein>
    <recommendedName>
        <fullName evidence="3">Protein kinase domain-containing protein</fullName>
    </recommendedName>
</protein>
<evidence type="ECO:0008006" key="3">
    <source>
        <dbReference type="Google" id="ProtNLM"/>
    </source>
</evidence>
<dbReference type="EMBL" id="KV426191">
    <property type="protein sequence ID" value="KZV85351.1"/>
    <property type="molecule type" value="Genomic_DNA"/>
</dbReference>
<organism evidence="1 2">
    <name type="scientific">Exidia glandulosa HHB12029</name>
    <dbReference type="NCBI Taxonomy" id="1314781"/>
    <lineage>
        <taxon>Eukaryota</taxon>
        <taxon>Fungi</taxon>
        <taxon>Dikarya</taxon>
        <taxon>Basidiomycota</taxon>
        <taxon>Agaricomycotina</taxon>
        <taxon>Agaricomycetes</taxon>
        <taxon>Auriculariales</taxon>
        <taxon>Exidiaceae</taxon>
        <taxon>Exidia</taxon>
    </lineage>
</organism>
<gene>
    <name evidence="1" type="ORF">EXIGLDRAFT_775641</name>
</gene>
<reference evidence="1 2" key="1">
    <citation type="journal article" date="2016" name="Mol. Biol. Evol.">
        <title>Comparative Genomics of Early-Diverging Mushroom-Forming Fungi Provides Insights into the Origins of Lignocellulose Decay Capabilities.</title>
        <authorList>
            <person name="Nagy L.G."/>
            <person name="Riley R."/>
            <person name="Tritt A."/>
            <person name="Adam C."/>
            <person name="Daum C."/>
            <person name="Floudas D."/>
            <person name="Sun H."/>
            <person name="Yadav J.S."/>
            <person name="Pangilinan J."/>
            <person name="Larsson K.H."/>
            <person name="Matsuura K."/>
            <person name="Barry K."/>
            <person name="Labutti K."/>
            <person name="Kuo R."/>
            <person name="Ohm R.A."/>
            <person name="Bhattacharya S.S."/>
            <person name="Shirouzu T."/>
            <person name="Yoshinaga Y."/>
            <person name="Martin F.M."/>
            <person name="Grigoriev I.V."/>
            <person name="Hibbett D.S."/>
        </authorList>
    </citation>
    <scope>NUCLEOTIDE SEQUENCE [LARGE SCALE GENOMIC DNA]</scope>
    <source>
        <strain evidence="1 2">HHB12029</strain>
    </source>
</reference>
<proteinExistence type="predicted"/>
<accession>A0A165DTY7</accession>
<dbReference type="AlphaFoldDB" id="A0A165DTY7"/>
<dbReference type="Proteomes" id="UP000077266">
    <property type="component" value="Unassembled WGS sequence"/>
</dbReference>
<name>A0A165DTY7_EXIGL</name>
<evidence type="ECO:0000313" key="1">
    <source>
        <dbReference type="EMBL" id="KZV85351.1"/>
    </source>
</evidence>
<keyword evidence="2" id="KW-1185">Reference proteome</keyword>
<evidence type="ECO:0000313" key="2">
    <source>
        <dbReference type="Proteomes" id="UP000077266"/>
    </source>
</evidence>